<protein>
    <submittedName>
        <fullName evidence="2">NAD/NADP octopine/nopaline dehydrogenase</fullName>
    </submittedName>
</protein>
<sequence length="357" mass="38718">MHVGIVGAGLVARGYFAFLTQRGMTPEMWSPSGKSAQLVPADAPLTVSGAIEGSFNLAYCTSANELAQNDIIILALPANGHRMVLDVIIPCLEARHTLIMSGHLSFAALYLSKKLAEREVQIPIVVWSTTALTAKSPHVATELRIGALRSNVDMAVIPAEGGEQAKDLCVALFGDRFTLQDDLLTIALSNLNPQSHLAIALCNLTRIEKGELWHQNTNMTDKVGNFLEALDGERLAIAKAFGKQMRSQLENFCLASGLKPKSTSDLYQMQVARGTDPIGPKDITTRYVLEDVPFGLVPTLYLARLAGVDAPLHQAGAAILAACYKRDFKQDNNLLDVLAINDIATLKRLVRDGFKRD</sequence>
<dbReference type="Gene3D" id="1.10.1040.10">
    <property type="entry name" value="N-(1-d-carboxylethyl)-l-norvaline Dehydrogenase, domain 2"/>
    <property type="match status" value="1"/>
</dbReference>
<dbReference type="RefSeq" id="WP_085583756.1">
    <property type="nucleotide sequence ID" value="NZ_JFKA01000006.1"/>
</dbReference>
<accession>A0A1Y2KYA4</accession>
<dbReference type="InterPro" id="IPR013328">
    <property type="entry name" value="6PGD_dom2"/>
</dbReference>
<dbReference type="OrthoDB" id="6135265at2"/>
<dbReference type="Gene3D" id="3.40.50.720">
    <property type="entry name" value="NAD(P)-binding Rossmann-like Domain"/>
    <property type="match status" value="1"/>
</dbReference>
<dbReference type="SUPFAM" id="SSF48179">
    <property type="entry name" value="6-phosphogluconate dehydrogenase C-terminal domain-like"/>
    <property type="match status" value="1"/>
</dbReference>
<evidence type="ECO:0000313" key="2">
    <source>
        <dbReference type="EMBL" id="OSQ37400.1"/>
    </source>
</evidence>
<dbReference type="Pfam" id="PF02317">
    <property type="entry name" value="Octopine_DH"/>
    <property type="match status" value="1"/>
</dbReference>
<feature type="domain" description="Opine dehydrogenase" evidence="1">
    <location>
        <begin position="181"/>
        <end position="319"/>
    </location>
</feature>
<evidence type="ECO:0000313" key="3">
    <source>
        <dbReference type="Proteomes" id="UP000193391"/>
    </source>
</evidence>
<dbReference type="InterPro" id="IPR003421">
    <property type="entry name" value="Opine_DH"/>
</dbReference>
<dbReference type="SUPFAM" id="SSF51735">
    <property type="entry name" value="NAD(P)-binding Rossmann-fold domains"/>
    <property type="match status" value="1"/>
</dbReference>
<gene>
    <name evidence="2" type="ORF">TMES_14385</name>
</gene>
<evidence type="ECO:0000259" key="1">
    <source>
        <dbReference type="Pfam" id="PF02317"/>
    </source>
</evidence>
<reference evidence="2 3" key="1">
    <citation type="submission" date="2014-03" db="EMBL/GenBank/DDBJ databases">
        <title>The draft genome sequence of Thalassospira mesophila JCM 18969.</title>
        <authorList>
            <person name="Lai Q."/>
            <person name="Shao Z."/>
        </authorList>
    </citation>
    <scope>NUCLEOTIDE SEQUENCE [LARGE SCALE GENOMIC DNA]</scope>
    <source>
        <strain evidence="2 3">JCM 18969</strain>
    </source>
</reference>
<dbReference type="PANTHER" id="PTHR38015:SF1">
    <property type="entry name" value="OPINE DEHYDROGENASE DOMAIN-CONTAINING PROTEIN"/>
    <property type="match status" value="1"/>
</dbReference>
<dbReference type="STRING" id="1293891.TMES_14385"/>
<organism evidence="2 3">
    <name type="scientific">Thalassospira mesophila</name>
    <dbReference type="NCBI Taxonomy" id="1293891"/>
    <lineage>
        <taxon>Bacteria</taxon>
        <taxon>Pseudomonadati</taxon>
        <taxon>Pseudomonadota</taxon>
        <taxon>Alphaproteobacteria</taxon>
        <taxon>Rhodospirillales</taxon>
        <taxon>Thalassospiraceae</taxon>
        <taxon>Thalassospira</taxon>
    </lineage>
</organism>
<dbReference type="PANTHER" id="PTHR38015">
    <property type="entry name" value="BLR6086 PROTEIN"/>
    <property type="match status" value="1"/>
</dbReference>
<proteinExistence type="predicted"/>
<dbReference type="InterPro" id="IPR051729">
    <property type="entry name" value="Opine/Lysopine_DH"/>
</dbReference>
<name>A0A1Y2KYA4_9PROT</name>
<dbReference type="InterPro" id="IPR036291">
    <property type="entry name" value="NAD(P)-bd_dom_sf"/>
</dbReference>
<dbReference type="AlphaFoldDB" id="A0A1Y2KYA4"/>
<dbReference type="Proteomes" id="UP000193391">
    <property type="component" value="Unassembled WGS sequence"/>
</dbReference>
<comment type="caution">
    <text evidence="2">The sequence shown here is derived from an EMBL/GenBank/DDBJ whole genome shotgun (WGS) entry which is preliminary data.</text>
</comment>
<dbReference type="EMBL" id="JFKA01000006">
    <property type="protein sequence ID" value="OSQ37400.1"/>
    <property type="molecule type" value="Genomic_DNA"/>
</dbReference>
<dbReference type="InterPro" id="IPR008927">
    <property type="entry name" value="6-PGluconate_DH-like_C_sf"/>
</dbReference>
<keyword evidence="3" id="KW-1185">Reference proteome</keyword>
<dbReference type="GO" id="GO:0016491">
    <property type="term" value="F:oxidoreductase activity"/>
    <property type="evidence" value="ECO:0007669"/>
    <property type="project" value="InterPro"/>
</dbReference>